<evidence type="ECO:0000259" key="12">
    <source>
        <dbReference type="PROSITE" id="PS51186"/>
    </source>
</evidence>
<comment type="caution">
    <text evidence="13">The sequence shown here is derived from an EMBL/GenBank/DDBJ whole genome shotgun (WGS) entry which is preliminary data.</text>
</comment>
<dbReference type="GO" id="GO:0002949">
    <property type="term" value="P:tRNA threonylcarbamoyladenosine modification"/>
    <property type="evidence" value="ECO:0007669"/>
    <property type="project" value="InterPro"/>
</dbReference>
<feature type="domain" description="N-acetyltransferase" evidence="12">
    <location>
        <begin position="5"/>
        <end position="150"/>
    </location>
</feature>
<evidence type="ECO:0000256" key="3">
    <source>
        <dbReference type="ARBA" id="ARBA00019010"/>
    </source>
</evidence>
<evidence type="ECO:0000313" key="13">
    <source>
        <dbReference type="EMBL" id="HJE52571.1"/>
    </source>
</evidence>
<dbReference type="PANTHER" id="PTHR33540">
    <property type="entry name" value="TRNA THREONYLCARBAMOYLADENOSINE BIOSYNTHESIS PROTEIN TSAE"/>
    <property type="match status" value="1"/>
</dbReference>
<dbReference type="AlphaFoldDB" id="A0A921ERU8"/>
<keyword evidence="8" id="KW-0067">ATP-binding</keyword>
<dbReference type="GO" id="GO:0005524">
    <property type="term" value="F:ATP binding"/>
    <property type="evidence" value="ECO:0007669"/>
    <property type="project" value="UniProtKB-KW"/>
</dbReference>
<dbReference type="GO" id="GO:0046872">
    <property type="term" value="F:metal ion binding"/>
    <property type="evidence" value="ECO:0007669"/>
    <property type="project" value="UniProtKB-KW"/>
</dbReference>
<dbReference type="Gene3D" id="3.40.50.300">
    <property type="entry name" value="P-loop containing nucleotide triphosphate hydrolases"/>
    <property type="match status" value="1"/>
</dbReference>
<protein>
    <recommendedName>
        <fullName evidence="3">tRNA threonylcarbamoyladenosine biosynthesis protein TsaE</fullName>
    </recommendedName>
    <alternativeName>
        <fullName evidence="11">t(6)A37 threonylcarbamoyladenosine biosynthesis protein TsaE</fullName>
    </alternativeName>
</protein>
<dbReference type="GO" id="GO:0016747">
    <property type="term" value="F:acyltransferase activity, transferring groups other than amino-acyl groups"/>
    <property type="evidence" value="ECO:0007669"/>
    <property type="project" value="InterPro"/>
</dbReference>
<keyword evidence="7" id="KW-0547">Nucleotide-binding</keyword>
<dbReference type="Proteomes" id="UP000712713">
    <property type="component" value="Unassembled WGS sequence"/>
</dbReference>
<evidence type="ECO:0000256" key="11">
    <source>
        <dbReference type="ARBA" id="ARBA00032441"/>
    </source>
</evidence>
<accession>A0A921ERU8</accession>
<evidence type="ECO:0000256" key="1">
    <source>
        <dbReference type="ARBA" id="ARBA00004496"/>
    </source>
</evidence>
<dbReference type="InterPro" id="IPR016181">
    <property type="entry name" value="Acyl_CoA_acyltransferase"/>
</dbReference>
<dbReference type="Gene3D" id="3.40.630.30">
    <property type="match status" value="1"/>
</dbReference>
<dbReference type="EMBL" id="DYZF01000289">
    <property type="protein sequence ID" value="HJE52571.1"/>
    <property type="molecule type" value="Genomic_DNA"/>
</dbReference>
<dbReference type="PROSITE" id="PS51186">
    <property type="entry name" value="GNAT"/>
    <property type="match status" value="1"/>
</dbReference>
<dbReference type="InterPro" id="IPR003442">
    <property type="entry name" value="T6A_TsaE"/>
</dbReference>
<comment type="subcellular location">
    <subcellularLocation>
        <location evidence="1">Cytoplasm</location>
    </subcellularLocation>
</comment>
<dbReference type="PANTHER" id="PTHR33540:SF2">
    <property type="entry name" value="TRNA THREONYLCARBAMOYLADENOSINE BIOSYNTHESIS PROTEIN TSAE"/>
    <property type="match status" value="1"/>
</dbReference>
<evidence type="ECO:0000256" key="10">
    <source>
        <dbReference type="ARBA" id="ARBA00024908"/>
    </source>
</evidence>
<keyword evidence="6" id="KW-0479">Metal-binding</keyword>
<dbReference type="InterPro" id="IPR000182">
    <property type="entry name" value="GNAT_dom"/>
</dbReference>
<evidence type="ECO:0000313" key="14">
    <source>
        <dbReference type="Proteomes" id="UP000712713"/>
    </source>
</evidence>
<sequence>MESELTLRVATPDDAPELLRVIRAAFSARPPVDPPADALGDTIDDIAAALRAGAGIVAEADGELVGGLLIDLNDGVATLRRVSVVPTWSRNGLARSIVEAAFGVAAELGAHTAQLIAREEFPQLIQWWRDGGFEVIDTVPHGVLMSRDLPVVVDVPTPEAMHALGVKLAGILRRGDLIVASGDLGAGKTTLTQGIGAGLGVEGPVISPTFVISRVHRSTGDGPHLVHVDAYRLGDGSELADIDLDASLSESVTLVEWGRGLAEWLADDRLEIDIVRGLDSDGRTVYLTGLGPRWAGALTPLREQP</sequence>
<evidence type="ECO:0000256" key="4">
    <source>
        <dbReference type="ARBA" id="ARBA00022490"/>
    </source>
</evidence>
<dbReference type="Pfam" id="PF02367">
    <property type="entry name" value="TsaE"/>
    <property type="match status" value="1"/>
</dbReference>
<evidence type="ECO:0000256" key="9">
    <source>
        <dbReference type="ARBA" id="ARBA00022842"/>
    </source>
</evidence>
<keyword evidence="5" id="KW-0819">tRNA processing</keyword>
<comment type="similarity">
    <text evidence="2">Belongs to the TsaE family.</text>
</comment>
<dbReference type="NCBIfam" id="TIGR00150">
    <property type="entry name" value="T6A_YjeE"/>
    <property type="match status" value="1"/>
</dbReference>
<dbReference type="SUPFAM" id="SSF52540">
    <property type="entry name" value="P-loop containing nucleoside triphosphate hydrolases"/>
    <property type="match status" value="1"/>
</dbReference>
<name>A0A921ERU8_9ACTN</name>
<gene>
    <name evidence="13" type="primary">tsaE</name>
    <name evidence="13" type="ORF">K8V15_11460</name>
</gene>
<reference evidence="13" key="2">
    <citation type="submission" date="2021-09" db="EMBL/GenBank/DDBJ databases">
        <authorList>
            <person name="Gilroy R."/>
        </authorList>
    </citation>
    <scope>NUCLEOTIDE SEQUENCE</scope>
    <source>
        <strain evidence="13">ChiGjej3B3-7470</strain>
    </source>
</reference>
<evidence type="ECO:0000256" key="5">
    <source>
        <dbReference type="ARBA" id="ARBA00022694"/>
    </source>
</evidence>
<dbReference type="InterPro" id="IPR027417">
    <property type="entry name" value="P-loop_NTPase"/>
</dbReference>
<evidence type="ECO:0000256" key="2">
    <source>
        <dbReference type="ARBA" id="ARBA00007599"/>
    </source>
</evidence>
<keyword evidence="9" id="KW-0460">Magnesium</keyword>
<reference evidence="13" key="1">
    <citation type="journal article" date="2021" name="PeerJ">
        <title>Extensive microbial diversity within the chicken gut microbiome revealed by metagenomics and culture.</title>
        <authorList>
            <person name="Gilroy R."/>
            <person name="Ravi A."/>
            <person name="Getino M."/>
            <person name="Pursley I."/>
            <person name="Horton D.L."/>
            <person name="Alikhan N.F."/>
            <person name="Baker D."/>
            <person name="Gharbi K."/>
            <person name="Hall N."/>
            <person name="Watson M."/>
            <person name="Adriaenssens E.M."/>
            <person name="Foster-Nyarko E."/>
            <person name="Jarju S."/>
            <person name="Secka A."/>
            <person name="Antonio M."/>
            <person name="Oren A."/>
            <person name="Chaudhuri R.R."/>
            <person name="La Ragione R."/>
            <person name="Hildebrand F."/>
            <person name="Pallen M.J."/>
        </authorList>
    </citation>
    <scope>NUCLEOTIDE SEQUENCE</scope>
    <source>
        <strain evidence="13">ChiGjej3B3-7470</strain>
    </source>
</reference>
<evidence type="ECO:0000256" key="7">
    <source>
        <dbReference type="ARBA" id="ARBA00022741"/>
    </source>
</evidence>
<proteinExistence type="inferred from homology"/>
<dbReference type="SUPFAM" id="SSF55729">
    <property type="entry name" value="Acyl-CoA N-acyltransferases (Nat)"/>
    <property type="match status" value="1"/>
</dbReference>
<evidence type="ECO:0000256" key="8">
    <source>
        <dbReference type="ARBA" id="ARBA00022840"/>
    </source>
</evidence>
<dbReference type="CDD" id="cd04301">
    <property type="entry name" value="NAT_SF"/>
    <property type="match status" value="1"/>
</dbReference>
<keyword evidence="4" id="KW-0963">Cytoplasm</keyword>
<comment type="function">
    <text evidence="10">Required for the formation of a threonylcarbamoyl group on adenosine at position 37 (t(6)A37) in tRNAs that read codons beginning with adenine. Is involved in the transfer of the threonylcarbamoyl moiety of threonylcarbamoyl-AMP (TC-AMP) to the N6 group of A37, together with TsaD and TsaB. TsaE seems to play an indirect role in the t(6)A biosynthesis pathway, possibly in regulating the core enzymatic function of TsaD.</text>
</comment>
<dbReference type="GO" id="GO:0005737">
    <property type="term" value="C:cytoplasm"/>
    <property type="evidence" value="ECO:0007669"/>
    <property type="project" value="UniProtKB-SubCell"/>
</dbReference>
<evidence type="ECO:0000256" key="6">
    <source>
        <dbReference type="ARBA" id="ARBA00022723"/>
    </source>
</evidence>
<organism evidence="13 14">
    <name type="scientific">Tessaracoccus flavescens</name>
    <dbReference type="NCBI Taxonomy" id="399497"/>
    <lineage>
        <taxon>Bacteria</taxon>
        <taxon>Bacillati</taxon>
        <taxon>Actinomycetota</taxon>
        <taxon>Actinomycetes</taxon>
        <taxon>Propionibacteriales</taxon>
        <taxon>Propionibacteriaceae</taxon>
        <taxon>Tessaracoccus</taxon>
    </lineage>
</organism>
<dbReference type="Pfam" id="PF00583">
    <property type="entry name" value="Acetyltransf_1"/>
    <property type="match status" value="1"/>
</dbReference>